<accession>A0A550CUS7</accession>
<keyword evidence="2" id="KW-0813">Transport</keyword>
<feature type="domain" description="NUP160 C-terminal TPR" evidence="7">
    <location>
        <begin position="1120"/>
        <end position="1338"/>
    </location>
</feature>
<dbReference type="Pfam" id="PF23347">
    <property type="entry name" value="TPR_Nup160_C"/>
    <property type="match status" value="1"/>
</dbReference>
<evidence type="ECO:0000259" key="7">
    <source>
        <dbReference type="Pfam" id="PF23347"/>
    </source>
</evidence>
<dbReference type="PANTHER" id="PTHR21286">
    <property type="entry name" value="NUCLEAR PORE COMPLEX PROTEIN NUP160"/>
    <property type="match status" value="1"/>
</dbReference>
<evidence type="ECO:0000259" key="5">
    <source>
        <dbReference type="Pfam" id="PF11715"/>
    </source>
</evidence>
<dbReference type="PANTHER" id="PTHR21286:SF0">
    <property type="entry name" value="NUCLEAR PORE COMPLEX PROTEIN NUP160"/>
    <property type="match status" value="1"/>
</dbReference>
<dbReference type="InterPro" id="IPR021717">
    <property type="entry name" value="Nucleoporin_Nup160"/>
</dbReference>
<dbReference type="InterPro" id="IPR056536">
    <property type="entry name" value="TPR_NUP160_C"/>
</dbReference>
<dbReference type="Proteomes" id="UP000320762">
    <property type="component" value="Unassembled WGS sequence"/>
</dbReference>
<proteinExistence type="predicted"/>
<evidence type="ECO:0000256" key="4">
    <source>
        <dbReference type="SAM" id="MobiDB-lite"/>
    </source>
</evidence>
<dbReference type="EMBL" id="VDMD01000002">
    <property type="protein sequence ID" value="TRM68538.1"/>
    <property type="molecule type" value="Genomic_DNA"/>
</dbReference>
<gene>
    <name evidence="8" type="ORF">BD626DRAFT_482039</name>
</gene>
<dbReference type="InterPro" id="IPR059141">
    <property type="entry name" value="Beta-prop_Nup120_160"/>
</dbReference>
<feature type="domain" description="Nucleoporin Nup120/160 beta-propeller" evidence="5">
    <location>
        <begin position="64"/>
        <end position="536"/>
    </location>
</feature>
<comment type="subcellular location">
    <subcellularLocation>
        <location evidence="1">Nucleus</location>
    </subcellularLocation>
</comment>
<evidence type="ECO:0000313" key="8">
    <source>
        <dbReference type="EMBL" id="TRM68538.1"/>
    </source>
</evidence>
<organism evidence="8 9">
    <name type="scientific">Schizophyllum amplum</name>
    <dbReference type="NCBI Taxonomy" id="97359"/>
    <lineage>
        <taxon>Eukaryota</taxon>
        <taxon>Fungi</taxon>
        <taxon>Dikarya</taxon>
        <taxon>Basidiomycota</taxon>
        <taxon>Agaricomycotina</taxon>
        <taxon>Agaricomycetes</taxon>
        <taxon>Agaricomycetidae</taxon>
        <taxon>Agaricales</taxon>
        <taxon>Schizophyllaceae</taxon>
        <taxon>Schizophyllum</taxon>
    </lineage>
</organism>
<evidence type="ECO:0000259" key="6">
    <source>
        <dbReference type="Pfam" id="PF23300"/>
    </source>
</evidence>
<feature type="compositionally biased region" description="Polar residues" evidence="4">
    <location>
        <begin position="263"/>
        <end position="276"/>
    </location>
</feature>
<evidence type="ECO:0000313" key="9">
    <source>
        <dbReference type="Proteomes" id="UP000320762"/>
    </source>
</evidence>
<dbReference type="STRING" id="97359.A0A550CUS7"/>
<evidence type="ECO:0000256" key="1">
    <source>
        <dbReference type="ARBA" id="ARBA00004123"/>
    </source>
</evidence>
<dbReference type="GO" id="GO:0005643">
    <property type="term" value="C:nuclear pore"/>
    <property type="evidence" value="ECO:0007669"/>
    <property type="project" value="TreeGrafter"/>
</dbReference>
<evidence type="ECO:0000256" key="3">
    <source>
        <dbReference type="ARBA" id="ARBA00023242"/>
    </source>
</evidence>
<comment type="caution">
    <text evidence="8">The sequence shown here is derived from an EMBL/GenBank/DDBJ whole genome shotgun (WGS) entry which is preliminary data.</text>
</comment>
<dbReference type="OrthoDB" id="67716at2759"/>
<dbReference type="Pfam" id="PF23300">
    <property type="entry name" value="HEAT_Nup120"/>
    <property type="match status" value="1"/>
</dbReference>
<keyword evidence="3" id="KW-0539">Nucleus</keyword>
<sequence>MDDHFLVSSSFSSLFSLEGPVFEVPTVRSADITGNNERNSDLQSEHASSSLVNDKRIAGPVVLRVLNGGELIELTTLKHNLVPLRFHFPSPVLPSPGLFFPSADEIHVLVVTTIGSLYRIVVAVYQNVQTNEFHWGEVKTINEYPIGHGGGKLSGVAHARDPSCVVVGLDNGALLRMDSMSMYAVGEEPWTETVSTDSGLRAKLSSFVYSSLSEGDKIISVATMPAWQSTDGLWDSTSDVLPIWTLSRDRTLRMWRPNAGVSSTKVDATSTPSREVTPTPGAAHSQMHQVLLDGEPQTLLRVFKGITNEEMNEESICVIVFIPSPASPTSGGCFHVYTMRKASLVLCGTIPCPITTVGYHLQDITVVRGKPTRDHLYALWDDHGRSIVQRMPIHFENAPVLSTTWRTFTYASQRELTPSYLDELLMGRPTVAETFLEALLRPGVFSSLTLKLAIEQYSADCRSLPGTPPPQLQVTYANVAENIAAVVGCTVMLNRDPHTGLPMYDNYNVALKRDWEGFIARCREIERSARWPSCLGRSGDEILVIERERAGVAVRQDEAITVRRLVEHGDVPQPYTVLSVFWQLKSRLRPSSLVAVENNVLRILQSDKNFHLSGMVENQAEVEQIISDDVQDEGLASWMEGQLLKVGDLSHALAAAIELLVGGTVKGEDYEDDTIPAPLPEWQRELITSFTAVSVDARYELCLAIFVYVYFCAEQKSLGTWEEPIIEEIFGVFRGLVVLRFLSRQPAKPAPREVVVYRAPRPQPEFSLLHRLVAESVRAAEDLELLDMVRAFIDTTGLLRSASPADVSAHEIDLCYRLRRLGATSVAHEITLYFPITHAVAYIRARLFLDCHRADDAAAMLLKVAGSLGPDSGSSPSEREALAKLLPDGPMTSEYAFAVHCSHLFKMGNYVFQEVRFAQLALSFASGEDETLPLWDNIIKGFTALGYYEEACAALVAAPEVLPKTELVTGLVYHICESGAIPKLVSLDLSLFQEDVEEALSFKARNVDPRVRPHYSKVLYTWYMSRGDYSHAALTMYQRARKLATIMADPVTFANHVVEQLDAYLVAINALSLSDQEEPFIACPVVDNARKRRRTSKYIPEDRFKADSLGVTYGVDVIRLSDLEQEYALLNAQADLIRRDPTILQAPEFLLPPETVVLRLAAANRFDAALATARSLKVDMADIFARLATQCLRLARGGAAELMLQEGDSVDWLLTDAVASWAGTPAEKGWRFLRGALQRHDGRATDWRYTKVVYETVMGLGAVPPTWLVQALEENQHEYLVRASLRFDRLQDAVRHAVALIRKVGDKLARAEAPRNASAVWLPYTLIDQVLVAAESFDAPVLAQLPELKDSVAIHTERMQKLTARME</sequence>
<dbReference type="InterPro" id="IPR056548">
    <property type="entry name" value="HEAT_Nup120"/>
</dbReference>
<evidence type="ECO:0000256" key="2">
    <source>
        <dbReference type="ARBA" id="ARBA00022448"/>
    </source>
</evidence>
<feature type="domain" description="Nucleoporin nup120-like HEAT repeat" evidence="6">
    <location>
        <begin position="814"/>
        <end position="977"/>
    </location>
</feature>
<feature type="region of interest" description="Disordered" evidence="4">
    <location>
        <begin position="263"/>
        <end position="282"/>
    </location>
</feature>
<protein>
    <submittedName>
        <fullName evidence="8">Nucleoporin Nup120/160-domain-containing protein</fullName>
    </submittedName>
</protein>
<name>A0A550CUS7_9AGAR</name>
<dbReference type="Pfam" id="PF11715">
    <property type="entry name" value="Beta-prop_Nup120_160"/>
    <property type="match status" value="1"/>
</dbReference>
<reference evidence="8 9" key="1">
    <citation type="journal article" date="2019" name="New Phytol.">
        <title>Comparative genomics reveals unique wood-decay strategies and fruiting body development in the Schizophyllaceae.</title>
        <authorList>
            <person name="Almasi E."/>
            <person name="Sahu N."/>
            <person name="Krizsan K."/>
            <person name="Balint B."/>
            <person name="Kovacs G.M."/>
            <person name="Kiss B."/>
            <person name="Cseklye J."/>
            <person name="Drula E."/>
            <person name="Henrissat B."/>
            <person name="Nagy I."/>
            <person name="Chovatia M."/>
            <person name="Adam C."/>
            <person name="LaButti K."/>
            <person name="Lipzen A."/>
            <person name="Riley R."/>
            <person name="Grigoriev I.V."/>
            <person name="Nagy L.G."/>
        </authorList>
    </citation>
    <scope>NUCLEOTIDE SEQUENCE [LARGE SCALE GENOMIC DNA]</scope>
    <source>
        <strain evidence="8 9">NL-1724</strain>
    </source>
</reference>
<dbReference type="GO" id="GO:0017056">
    <property type="term" value="F:structural constituent of nuclear pore"/>
    <property type="evidence" value="ECO:0007669"/>
    <property type="project" value="TreeGrafter"/>
</dbReference>
<keyword evidence="9" id="KW-1185">Reference proteome</keyword>